<reference evidence="1 2" key="1">
    <citation type="submission" date="2019-07" db="EMBL/GenBank/DDBJ databases">
        <title>Complete Genome Sequence of Leptotrichia wadei Strain JMUB3933.</title>
        <authorList>
            <person name="Watanabe S."/>
            <person name="Cui L."/>
        </authorList>
    </citation>
    <scope>NUCLEOTIDE SEQUENCE [LARGE SCALE GENOMIC DNA]</scope>
    <source>
        <strain evidence="1 2">JMUB3933</strain>
    </source>
</reference>
<dbReference type="PANTHER" id="PTHR10000">
    <property type="entry name" value="PHOSPHOSERINE PHOSPHATASE"/>
    <property type="match status" value="1"/>
</dbReference>
<dbReference type="AlphaFoldDB" id="A0A510KFM2"/>
<dbReference type="InterPro" id="IPR023214">
    <property type="entry name" value="HAD_sf"/>
</dbReference>
<gene>
    <name evidence="1" type="ORF">JMUB3933_2219</name>
</gene>
<dbReference type="InterPro" id="IPR036412">
    <property type="entry name" value="HAD-like_sf"/>
</dbReference>
<dbReference type="PROSITE" id="PS01228">
    <property type="entry name" value="COF_1"/>
    <property type="match status" value="1"/>
</dbReference>
<dbReference type="Proteomes" id="UP000321397">
    <property type="component" value="Chromosome"/>
</dbReference>
<dbReference type="SFLD" id="SFLDS00003">
    <property type="entry name" value="Haloacid_Dehalogenase"/>
    <property type="match status" value="1"/>
</dbReference>
<dbReference type="SFLD" id="SFLDG01140">
    <property type="entry name" value="C2.B:_Phosphomannomutase_and_P"/>
    <property type="match status" value="1"/>
</dbReference>
<dbReference type="EMBL" id="AP019834">
    <property type="protein sequence ID" value="BBM48693.1"/>
    <property type="molecule type" value="Genomic_DNA"/>
</dbReference>
<evidence type="ECO:0000313" key="2">
    <source>
        <dbReference type="Proteomes" id="UP000321397"/>
    </source>
</evidence>
<dbReference type="InterPro" id="IPR006379">
    <property type="entry name" value="HAD-SF_hydro_IIB"/>
</dbReference>
<organism evidence="1 2">
    <name type="scientific">Leptotrichia wadei</name>
    <dbReference type="NCBI Taxonomy" id="157687"/>
    <lineage>
        <taxon>Bacteria</taxon>
        <taxon>Fusobacteriati</taxon>
        <taxon>Fusobacteriota</taxon>
        <taxon>Fusobacteriia</taxon>
        <taxon>Fusobacteriales</taxon>
        <taxon>Leptotrichiaceae</taxon>
        <taxon>Leptotrichia</taxon>
    </lineage>
</organism>
<dbReference type="GO" id="GO:0000287">
    <property type="term" value="F:magnesium ion binding"/>
    <property type="evidence" value="ECO:0007669"/>
    <property type="project" value="TreeGrafter"/>
</dbReference>
<dbReference type="GO" id="GO:0005829">
    <property type="term" value="C:cytosol"/>
    <property type="evidence" value="ECO:0007669"/>
    <property type="project" value="TreeGrafter"/>
</dbReference>
<accession>A0A510KFM2</accession>
<dbReference type="RefSeq" id="WP_146962242.1">
    <property type="nucleotide sequence ID" value="NZ_AP019834.1"/>
</dbReference>
<dbReference type="PANTHER" id="PTHR10000:SF8">
    <property type="entry name" value="HAD SUPERFAMILY HYDROLASE-LIKE, TYPE 3"/>
    <property type="match status" value="1"/>
</dbReference>
<dbReference type="GO" id="GO:0016791">
    <property type="term" value="F:phosphatase activity"/>
    <property type="evidence" value="ECO:0007669"/>
    <property type="project" value="TreeGrafter"/>
</dbReference>
<dbReference type="Gene3D" id="3.30.1240.10">
    <property type="match status" value="1"/>
</dbReference>
<dbReference type="Gene3D" id="3.40.50.1000">
    <property type="entry name" value="HAD superfamily/HAD-like"/>
    <property type="match status" value="1"/>
</dbReference>
<protein>
    <recommendedName>
        <fullName evidence="3">Cof-like hydrolase</fullName>
    </recommendedName>
</protein>
<name>A0A510KFM2_9FUSO</name>
<proteinExistence type="predicted"/>
<dbReference type="SUPFAM" id="SSF56784">
    <property type="entry name" value="HAD-like"/>
    <property type="match status" value="1"/>
</dbReference>
<dbReference type="NCBIfam" id="TIGR01484">
    <property type="entry name" value="HAD-SF-IIB"/>
    <property type="match status" value="1"/>
</dbReference>
<evidence type="ECO:0000313" key="1">
    <source>
        <dbReference type="EMBL" id="BBM48693.1"/>
    </source>
</evidence>
<sequence length="274" mass="31060">MEKKDFGKIKIVMCDVDGTLLTDNGIVSPKTLKVIRKVTDKGILFGLCTGRDMRSVKELVKKWGIAEYVDVIVGTEGSEICDFTKNVEKIAYPLAGELIKDIIKHYEDLDVNFVVPDKGILYVPKDDEYIRLLAKLDGVEYKMLDFEEFLKEPRQKLMIMTNPETMKDVIERSKTFKNEKYKSASLKMASVLYEYMDPRVSKTYGLQQILDLHDLSMENLCVLGDEDNDYDMVKNAGIGVVMGNGSKLTKSVADFITEDNNSDGIGVFLEKYIL</sequence>
<dbReference type="NCBIfam" id="TIGR00099">
    <property type="entry name" value="Cof-subfamily"/>
    <property type="match status" value="1"/>
</dbReference>
<evidence type="ECO:0008006" key="3">
    <source>
        <dbReference type="Google" id="ProtNLM"/>
    </source>
</evidence>
<dbReference type="InterPro" id="IPR000150">
    <property type="entry name" value="Cof"/>
</dbReference>
<dbReference type="Pfam" id="PF08282">
    <property type="entry name" value="Hydrolase_3"/>
    <property type="match status" value="1"/>
</dbReference>